<comment type="caution">
    <text evidence="2">The sequence shown here is derived from an EMBL/GenBank/DDBJ whole genome shotgun (WGS) entry which is preliminary data.</text>
</comment>
<organism evidence="2 3">
    <name type="scientific">Hymenobacter aranciens</name>
    <dbReference type="NCBI Taxonomy" id="3063996"/>
    <lineage>
        <taxon>Bacteria</taxon>
        <taxon>Pseudomonadati</taxon>
        <taxon>Bacteroidota</taxon>
        <taxon>Cytophagia</taxon>
        <taxon>Cytophagales</taxon>
        <taxon>Hymenobacteraceae</taxon>
        <taxon>Hymenobacter</taxon>
    </lineage>
</organism>
<protein>
    <recommendedName>
        <fullName evidence="4">Anti-sigma factor</fullName>
    </recommendedName>
</protein>
<proteinExistence type="predicted"/>
<evidence type="ECO:0000313" key="3">
    <source>
        <dbReference type="Proteomes" id="UP001176429"/>
    </source>
</evidence>
<evidence type="ECO:0000313" key="2">
    <source>
        <dbReference type="EMBL" id="MDO7876185.1"/>
    </source>
</evidence>
<evidence type="ECO:0000256" key="1">
    <source>
        <dbReference type="SAM" id="Phobius"/>
    </source>
</evidence>
<keyword evidence="1" id="KW-0812">Transmembrane</keyword>
<keyword evidence="3" id="KW-1185">Reference proteome</keyword>
<dbReference type="Proteomes" id="UP001176429">
    <property type="component" value="Unassembled WGS sequence"/>
</dbReference>
<sequence length="224" mass="24512">MSQPPDLPEAGRPHLQRALAQLPLHEPDATLWPRITRQLDAEAAPAQALPPLPLHEPDDDLWLRIAAQLDAETALPTPAPAPITRRLWPAYRVAAGLAAAVLLVFAIWQVKPAPTTLRDTISYHQEVVPAPAEAFPAPPAPAADPLAQQSRRFIDAQCSALPAVCQSADFQHLRAQLTELDAEEQRLQQAIHRLGPSPDMLRHQVQVATLKATLTRDLIQLLIS</sequence>
<feature type="transmembrane region" description="Helical" evidence="1">
    <location>
        <begin position="90"/>
        <end position="108"/>
    </location>
</feature>
<name>A0ABT9BD58_9BACT</name>
<reference evidence="2" key="1">
    <citation type="submission" date="2023-07" db="EMBL/GenBank/DDBJ databases">
        <authorList>
            <person name="Kim M.K."/>
        </authorList>
    </citation>
    <scope>NUCLEOTIDE SEQUENCE</scope>
    <source>
        <strain evidence="2">ASUV-10-1</strain>
    </source>
</reference>
<gene>
    <name evidence="2" type="ORF">Q5H93_15680</name>
</gene>
<dbReference type="EMBL" id="JAUQSY010000010">
    <property type="protein sequence ID" value="MDO7876185.1"/>
    <property type="molecule type" value="Genomic_DNA"/>
</dbReference>
<keyword evidence="1" id="KW-0472">Membrane</keyword>
<dbReference type="RefSeq" id="WP_305007539.1">
    <property type="nucleotide sequence ID" value="NZ_JAUQSY010000010.1"/>
</dbReference>
<keyword evidence="1" id="KW-1133">Transmembrane helix</keyword>
<accession>A0ABT9BD58</accession>
<evidence type="ECO:0008006" key="4">
    <source>
        <dbReference type="Google" id="ProtNLM"/>
    </source>
</evidence>